<dbReference type="Gene3D" id="3.40.50.300">
    <property type="entry name" value="P-loop containing nucleotide triphosphate hydrolases"/>
    <property type="match status" value="1"/>
</dbReference>
<dbReference type="PROSITE" id="PS00211">
    <property type="entry name" value="ABC_TRANSPORTER_1"/>
    <property type="match status" value="1"/>
</dbReference>
<dbReference type="EMBL" id="AP018492">
    <property type="protein sequence ID" value="BBC60248.1"/>
    <property type="molecule type" value="Genomic_DNA"/>
</dbReference>
<evidence type="ECO:0000313" key="4">
    <source>
        <dbReference type="EMBL" id="BBC60248.1"/>
    </source>
</evidence>
<keyword evidence="1" id="KW-0547">Nucleotide-binding</keyword>
<dbReference type="InterPro" id="IPR017871">
    <property type="entry name" value="ABC_transporter-like_CS"/>
</dbReference>
<keyword evidence="2 4" id="KW-0067">ATP-binding</keyword>
<dbReference type="InterPro" id="IPR027417">
    <property type="entry name" value="P-loop_NTPase"/>
</dbReference>
<dbReference type="SUPFAM" id="SSF52540">
    <property type="entry name" value="P-loop containing nucleoside triphosphate hydrolases"/>
    <property type="match status" value="1"/>
</dbReference>
<name>A0A2Z5Y0B4_9ENTE</name>
<evidence type="ECO:0000313" key="5">
    <source>
        <dbReference type="Proteomes" id="UP000269226"/>
    </source>
</evidence>
<dbReference type="AlphaFoldDB" id="A0A2Z5Y0B4"/>
<proteinExistence type="predicted"/>
<dbReference type="SMART" id="SM00382">
    <property type="entry name" value="AAA"/>
    <property type="match status" value="1"/>
</dbReference>
<dbReference type="InterPro" id="IPR019895">
    <property type="entry name" value="L_ocin_972_ABC"/>
</dbReference>
<sequence>MIELKNVNKCFDDNVIFNQLSYQFLNGKTYALIGASGSGKTTLLNIIGKLETATKGEVIVEGTPLKKIKEKDYFKNYIGYLFQNYGLIENKSIKENLDLAFIGQKLSKTSKIEKMKEALRQVNLTLDLSRKIFTLSGGESQRVAIAKIILKDSPIILADEPTASLDETNSQEIMELILKLQTKEKIIIISTHNPNVYQMLDEIINVEEYKGE</sequence>
<feature type="domain" description="ABC transporter" evidence="3">
    <location>
        <begin position="2"/>
        <end position="212"/>
    </location>
</feature>
<evidence type="ECO:0000259" key="3">
    <source>
        <dbReference type="PROSITE" id="PS50893"/>
    </source>
</evidence>
<protein>
    <submittedName>
        <fullName evidence="4">ABC transporter, ATP-binding protein</fullName>
    </submittedName>
</protein>
<dbReference type="RefSeq" id="WP_014372863.1">
    <property type="nucleotide sequence ID" value="NZ_AP018492.1"/>
</dbReference>
<dbReference type="GO" id="GO:0016887">
    <property type="term" value="F:ATP hydrolysis activity"/>
    <property type="evidence" value="ECO:0007669"/>
    <property type="project" value="InterPro"/>
</dbReference>
<evidence type="ECO:0000256" key="2">
    <source>
        <dbReference type="ARBA" id="ARBA00022840"/>
    </source>
</evidence>
<dbReference type="InterPro" id="IPR003439">
    <property type="entry name" value="ABC_transporter-like_ATP-bd"/>
</dbReference>
<dbReference type="PROSITE" id="PS50893">
    <property type="entry name" value="ABC_TRANSPORTER_2"/>
    <property type="match status" value="1"/>
</dbReference>
<dbReference type="PANTHER" id="PTHR42798:SF4">
    <property type="entry name" value="ABC TRANSPORTER DOMAIN-CONTAINING PROTEIN"/>
    <property type="match status" value="1"/>
</dbReference>
<dbReference type="Pfam" id="PF00005">
    <property type="entry name" value="ABC_tran"/>
    <property type="match status" value="1"/>
</dbReference>
<reference evidence="4 5" key="1">
    <citation type="submission" date="2018-01" db="EMBL/GenBank/DDBJ databases">
        <title>Whole genome sequence of Melissococcus plutonius DAT561.</title>
        <authorList>
            <person name="Okumura K."/>
            <person name="Takamatsu D."/>
            <person name="Okura M."/>
        </authorList>
    </citation>
    <scope>NUCLEOTIDE SEQUENCE [LARGE SCALE GENOMIC DNA]</scope>
    <source>
        <strain evidence="4 5">DAT561</strain>
    </source>
</reference>
<dbReference type="Proteomes" id="UP000269226">
    <property type="component" value="Chromosome"/>
</dbReference>
<organism evidence="4 5">
    <name type="scientific">Melissococcus plutonius</name>
    <dbReference type="NCBI Taxonomy" id="33970"/>
    <lineage>
        <taxon>Bacteria</taxon>
        <taxon>Bacillati</taxon>
        <taxon>Bacillota</taxon>
        <taxon>Bacilli</taxon>
        <taxon>Lactobacillales</taxon>
        <taxon>Enterococcaceae</taxon>
        <taxon>Melissococcus</taxon>
    </lineage>
</organism>
<dbReference type="GO" id="GO:0005524">
    <property type="term" value="F:ATP binding"/>
    <property type="evidence" value="ECO:0007669"/>
    <property type="project" value="UniProtKB-KW"/>
</dbReference>
<dbReference type="PANTHER" id="PTHR42798">
    <property type="entry name" value="LIPOPROTEIN-RELEASING SYSTEM ATP-BINDING PROTEIN LOLD"/>
    <property type="match status" value="1"/>
</dbReference>
<dbReference type="GeneID" id="57042649"/>
<dbReference type="NCBIfam" id="TIGR03608">
    <property type="entry name" value="L_ocin_972_ABC"/>
    <property type="match status" value="1"/>
</dbReference>
<evidence type="ECO:0000256" key="1">
    <source>
        <dbReference type="ARBA" id="ARBA00022741"/>
    </source>
</evidence>
<dbReference type="InterPro" id="IPR003593">
    <property type="entry name" value="AAA+_ATPase"/>
</dbReference>
<accession>A0A2Z5Y0B4</accession>
<gene>
    <name evidence="4" type="ORF">DAT561_0080</name>
</gene>